<dbReference type="Proteomes" id="UP000001364">
    <property type="component" value="Chromosome"/>
</dbReference>
<reference evidence="1 2" key="1">
    <citation type="journal article" date="2010" name="J. Bacteriol.">
        <title>The genetic basis of laboratory adaptation in Caulobacter crescentus.</title>
        <authorList>
            <person name="Marks M.E."/>
            <person name="Castro-Rojas C.M."/>
            <person name="Teiling C."/>
            <person name="Du L."/>
            <person name="Kapatral V."/>
            <person name="Walunas T.L."/>
            <person name="Crosson S."/>
        </authorList>
    </citation>
    <scope>NUCLEOTIDE SEQUENCE [LARGE SCALE GENOMIC DNA]</scope>
    <source>
        <strain evidence="2">NA1000 / CB15N</strain>
    </source>
</reference>
<organism evidence="1 2">
    <name type="scientific">Caulobacter vibrioides (strain NA1000 / CB15N)</name>
    <name type="common">Caulobacter crescentus</name>
    <dbReference type="NCBI Taxonomy" id="565050"/>
    <lineage>
        <taxon>Bacteria</taxon>
        <taxon>Pseudomonadati</taxon>
        <taxon>Pseudomonadota</taxon>
        <taxon>Alphaproteobacteria</taxon>
        <taxon>Caulobacterales</taxon>
        <taxon>Caulobacteraceae</taxon>
        <taxon>Caulobacter</taxon>
    </lineage>
</organism>
<evidence type="ECO:0000313" key="2">
    <source>
        <dbReference type="Proteomes" id="UP000001364"/>
    </source>
</evidence>
<evidence type="ECO:0000313" key="1">
    <source>
        <dbReference type="EMBL" id="ACL96283.1"/>
    </source>
</evidence>
<dbReference type="HOGENOM" id="CLU_3341856_0_0_5"/>
<protein>
    <submittedName>
        <fullName evidence="1">Uncharacterized protein</fullName>
    </submittedName>
</protein>
<proteinExistence type="predicted"/>
<sequence length="37" mass="4353">MFSEARQSAFVALNPLFRIFALVFRNIGNCPKHRMNR</sequence>
<dbReference type="RefSeq" id="YP_002518191.1">
    <property type="nucleotide sequence ID" value="NC_011916.1"/>
</dbReference>
<dbReference type="AlphaFoldDB" id="A0A0H3CBJ2"/>
<keyword evidence="2" id="KW-1185">Reference proteome</keyword>
<name>A0A0H3CBJ2_CAUVN</name>
<dbReference type="EMBL" id="CP001340">
    <property type="protein sequence ID" value="ACL96283.1"/>
    <property type="molecule type" value="Genomic_DNA"/>
</dbReference>
<dbReference type="KEGG" id="ccs:CCNA_02818"/>
<gene>
    <name evidence="1" type="ordered locus">CCNA_02818</name>
</gene>
<dbReference type="RefSeq" id="WP_012640570.1">
    <property type="nucleotide sequence ID" value="NC_011916.1"/>
</dbReference>
<accession>A0A0H3CBJ2</accession>
<dbReference type="GeneID" id="7331142"/>